<organism evidence="9 10">
    <name type="scientific">Priestia endophytica DSM 13796</name>
    <dbReference type="NCBI Taxonomy" id="1121089"/>
    <lineage>
        <taxon>Bacteria</taxon>
        <taxon>Bacillati</taxon>
        <taxon>Bacillota</taxon>
        <taxon>Bacilli</taxon>
        <taxon>Bacillales</taxon>
        <taxon>Bacillaceae</taxon>
        <taxon>Priestia</taxon>
    </lineage>
</organism>
<comment type="caution">
    <text evidence="9">The sequence shown here is derived from an EMBL/GenBank/DDBJ whole genome shotgun (WGS) entry which is preliminary data.</text>
</comment>
<keyword evidence="4 7" id="KW-0812">Transmembrane</keyword>
<dbReference type="PANTHER" id="PTHR30012:SF0">
    <property type="entry name" value="TYPE II SECRETION SYSTEM PROTEIN F-RELATED"/>
    <property type="match status" value="1"/>
</dbReference>
<evidence type="ECO:0000256" key="2">
    <source>
        <dbReference type="ARBA" id="ARBA00005745"/>
    </source>
</evidence>
<comment type="subcellular location">
    <subcellularLocation>
        <location evidence="1">Cell membrane</location>
        <topology evidence="1">Multi-pass membrane protein</topology>
    </subcellularLocation>
</comment>
<dbReference type="Gene3D" id="1.20.81.30">
    <property type="entry name" value="Type II secretion system (T2SS), domain F"/>
    <property type="match status" value="2"/>
</dbReference>
<dbReference type="GeneID" id="93709254"/>
<reference evidence="9 10" key="1">
    <citation type="submission" date="2016-10" db="EMBL/GenBank/DDBJ databases">
        <authorList>
            <person name="Varghese N."/>
            <person name="Submissions S."/>
        </authorList>
    </citation>
    <scope>NUCLEOTIDE SEQUENCE [LARGE SCALE GENOMIC DNA]</scope>
    <source>
        <strain evidence="9 10">DSM 13796</strain>
    </source>
</reference>
<keyword evidence="5 7" id="KW-1133">Transmembrane helix</keyword>
<evidence type="ECO:0000256" key="6">
    <source>
        <dbReference type="ARBA" id="ARBA00023136"/>
    </source>
</evidence>
<feature type="domain" description="Type II secretion system protein GspF" evidence="8">
    <location>
        <begin position="232"/>
        <end position="352"/>
    </location>
</feature>
<evidence type="ECO:0000256" key="4">
    <source>
        <dbReference type="ARBA" id="ARBA00022692"/>
    </source>
</evidence>
<dbReference type="InterPro" id="IPR042094">
    <property type="entry name" value="T2SS_GspF_sf"/>
</dbReference>
<dbReference type="InterPro" id="IPR018076">
    <property type="entry name" value="T2SS_GspF_dom"/>
</dbReference>
<accession>A0A1I5WCG8</accession>
<evidence type="ECO:0000313" key="10">
    <source>
        <dbReference type="Proteomes" id="UP000182762"/>
    </source>
</evidence>
<dbReference type="NCBIfam" id="NF041012">
    <property type="entry name" value="T4P_ComGB"/>
    <property type="match status" value="1"/>
</dbReference>
<feature type="domain" description="Type II secretion system protein GspF" evidence="8">
    <location>
        <begin position="32"/>
        <end position="151"/>
    </location>
</feature>
<dbReference type="Proteomes" id="UP000182762">
    <property type="component" value="Unassembled WGS sequence"/>
</dbReference>
<feature type="transmembrane region" description="Helical" evidence="7">
    <location>
        <begin position="166"/>
        <end position="195"/>
    </location>
</feature>
<evidence type="ECO:0000256" key="3">
    <source>
        <dbReference type="ARBA" id="ARBA00022475"/>
    </source>
</evidence>
<proteinExistence type="inferred from homology"/>
<keyword evidence="6 7" id="KW-0472">Membrane</keyword>
<evidence type="ECO:0000256" key="7">
    <source>
        <dbReference type="SAM" id="Phobius"/>
    </source>
</evidence>
<evidence type="ECO:0000256" key="1">
    <source>
        <dbReference type="ARBA" id="ARBA00004651"/>
    </source>
</evidence>
<dbReference type="Pfam" id="PF00482">
    <property type="entry name" value="T2SSF"/>
    <property type="match status" value="2"/>
</dbReference>
<dbReference type="RefSeq" id="WP_139210293.1">
    <property type="nucleotide sequence ID" value="NZ_FOXX01000001.1"/>
</dbReference>
<sequence>MDTFIRQYWKAGKHMIKKTKQKKPLREQAQLLTRLASLLEKGYTMSQALEFLRLQGDKKLQTEIRSCLTALKKGRPLHEAFQFYELNKEALIYLYFAEQHGDISFALKESGRLTNEKAQQLVKIRKVIQYPLLLFLFLIGLFMTMSFVLIPQFSSLYSSMNEKPSFFLLSFFFLANHFPLLFLTFIIIMVGILFYCRAYLKRLSPAQRVRFLSRLPIFGPLYKSFCSYSLSAHLGNLLKGGLSINESLQAFCRQKHSPFFQGEGKRLKLALTRGRRLPEIIAEVSYYELELSQIVSHGQSNGNLAQELCDYSALVIEKVEGKITKIISIVQPLLFSLIGLTVLCLYLAIMIPMFQAMSSL</sequence>
<dbReference type="PANTHER" id="PTHR30012">
    <property type="entry name" value="GENERAL SECRETION PATHWAY PROTEIN"/>
    <property type="match status" value="1"/>
</dbReference>
<dbReference type="EMBL" id="FOXX01000001">
    <property type="protein sequence ID" value="SFQ17036.1"/>
    <property type="molecule type" value="Genomic_DNA"/>
</dbReference>
<dbReference type="InterPro" id="IPR003004">
    <property type="entry name" value="GspF/PilC"/>
</dbReference>
<dbReference type="InterPro" id="IPR047692">
    <property type="entry name" value="T4P_ComGB"/>
</dbReference>
<evidence type="ECO:0000256" key="5">
    <source>
        <dbReference type="ARBA" id="ARBA00022989"/>
    </source>
</evidence>
<comment type="similarity">
    <text evidence="2">Belongs to the GSP F family.</text>
</comment>
<evidence type="ECO:0000259" key="8">
    <source>
        <dbReference type="Pfam" id="PF00482"/>
    </source>
</evidence>
<feature type="transmembrane region" description="Helical" evidence="7">
    <location>
        <begin position="333"/>
        <end position="354"/>
    </location>
</feature>
<evidence type="ECO:0000313" key="9">
    <source>
        <dbReference type="EMBL" id="SFQ17036.1"/>
    </source>
</evidence>
<dbReference type="PRINTS" id="PR00812">
    <property type="entry name" value="BCTERIALGSPF"/>
</dbReference>
<name>A0A1I5WCG8_9BACI</name>
<keyword evidence="3" id="KW-1003">Cell membrane</keyword>
<gene>
    <name evidence="9" type="ORF">SAMN02745910_00483</name>
</gene>
<protein>
    <submittedName>
        <fullName evidence="9">Competence-related pilin export protein ComGB</fullName>
    </submittedName>
</protein>
<keyword evidence="10" id="KW-1185">Reference proteome</keyword>
<feature type="transmembrane region" description="Helical" evidence="7">
    <location>
        <begin position="132"/>
        <end position="154"/>
    </location>
</feature>